<evidence type="ECO:0000259" key="2">
    <source>
        <dbReference type="Pfam" id="PF13435"/>
    </source>
</evidence>
<accession>A0A915U1T8</accession>
<dbReference type="KEGG" id="ddu:GF1_22040"/>
<dbReference type="InterPro" id="IPR006179">
    <property type="entry name" value="5_nucleotidase/apyrase"/>
</dbReference>
<organism evidence="3 4">
    <name type="scientific">Desulfolithobacter dissulfuricans</name>
    <dbReference type="NCBI Taxonomy" id="2795293"/>
    <lineage>
        <taxon>Bacteria</taxon>
        <taxon>Pseudomonadati</taxon>
        <taxon>Thermodesulfobacteriota</taxon>
        <taxon>Desulfobulbia</taxon>
        <taxon>Desulfobulbales</taxon>
        <taxon>Desulfobulbaceae</taxon>
        <taxon>Desulfolithobacter</taxon>
    </lineage>
</organism>
<name>A0A915U1T8_9BACT</name>
<dbReference type="PANTHER" id="PTHR11575">
    <property type="entry name" value="5'-NUCLEOTIDASE-RELATED"/>
    <property type="match status" value="1"/>
</dbReference>
<dbReference type="SUPFAM" id="SSF48695">
    <property type="entry name" value="Multiheme cytochromes"/>
    <property type="match status" value="1"/>
</dbReference>
<dbReference type="AlphaFoldDB" id="A0A915U1T8"/>
<keyword evidence="1" id="KW-0175">Coiled coil</keyword>
<dbReference type="Proteomes" id="UP001063350">
    <property type="component" value="Chromosome"/>
</dbReference>
<dbReference type="InterPro" id="IPR023155">
    <property type="entry name" value="Cyt_c-552/4"/>
</dbReference>
<dbReference type="GO" id="GO:0016787">
    <property type="term" value="F:hydrolase activity"/>
    <property type="evidence" value="ECO:0007669"/>
    <property type="project" value="InterPro"/>
</dbReference>
<dbReference type="InterPro" id="IPR036280">
    <property type="entry name" value="Multihaem_cyt_sf"/>
</dbReference>
<proteinExistence type="predicted"/>
<gene>
    <name evidence="3" type="ORF">GF1_22040</name>
</gene>
<keyword evidence="4" id="KW-1185">Reference proteome</keyword>
<dbReference type="EMBL" id="AP024233">
    <property type="protein sequence ID" value="BCO09828.1"/>
    <property type="molecule type" value="Genomic_DNA"/>
</dbReference>
<feature type="coiled-coil region" evidence="1">
    <location>
        <begin position="201"/>
        <end position="235"/>
    </location>
</feature>
<dbReference type="PANTHER" id="PTHR11575:SF24">
    <property type="entry name" value="5'-NUCLEOTIDASE"/>
    <property type="match status" value="1"/>
</dbReference>
<reference evidence="3" key="1">
    <citation type="submission" date="2020-12" db="EMBL/GenBank/DDBJ databases">
        <title>Desulfobium dissulfuricans gen. nov., sp. nov., a novel mesophilic, sulfate-reducing bacterium isolated from a deep-sea hydrothermal vent.</title>
        <authorList>
            <person name="Hashimoto Y."/>
            <person name="Tame A."/>
            <person name="Sawayama S."/>
            <person name="Miyazaki J."/>
            <person name="Takai K."/>
            <person name="Nakagawa S."/>
        </authorList>
    </citation>
    <scope>NUCLEOTIDE SEQUENCE</scope>
    <source>
        <strain evidence="3">GF1</strain>
    </source>
</reference>
<protein>
    <recommendedName>
        <fullName evidence="2">Cytochrome c-552/4 domain-containing protein</fullName>
    </recommendedName>
</protein>
<evidence type="ECO:0000313" key="4">
    <source>
        <dbReference type="Proteomes" id="UP001063350"/>
    </source>
</evidence>
<dbReference type="Pfam" id="PF13435">
    <property type="entry name" value="Cytochrome_C554"/>
    <property type="match status" value="1"/>
</dbReference>
<dbReference type="GO" id="GO:0009166">
    <property type="term" value="P:nucleotide catabolic process"/>
    <property type="evidence" value="ECO:0007669"/>
    <property type="project" value="InterPro"/>
</dbReference>
<dbReference type="Gene3D" id="1.10.1130.10">
    <property type="entry name" value="Flavocytochrome C3, Chain A"/>
    <property type="match status" value="1"/>
</dbReference>
<feature type="coiled-coil region" evidence="1">
    <location>
        <begin position="260"/>
        <end position="287"/>
    </location>
</feature>
<dbReference type="InterPro" id="IPR029052">
    <property type="entry name" value="Metallo-depent_PP-like"/>
</dbReference>
<dbReference type="Gene3D" id="3.60.21.10">
    <property type="match status" value="1"/>
</dbReference>
<dbReference type="SUPFAM" id="SSF56300">
    <property type="entry name" value="Metallo-dependent phosphatases"/>
    <property type="match status" value="1"/>
</dbReference>
<sequence length="427" mass="48337">MGCQAAGIAPQDLAAGSDFLRTLEKETGLRWLSANLVDPGTGQPLFTPFLITEAGTLRIGVVGLSAPPPATVEPSDAWQVVDWRKILPPLVQTLEKETDMIILLSSYPPAENEEIARSFDALHILLQAGHGTANMAPKNINNTLILQTGSRGKYLGMLEINWNSSKKWGRSLKELLRETTRQQDRISWQIGRLKKRYPADVLATNSRYRELVRQLRETEEKLRQLEQRKKQGRLEFCSFTNRFIALKPNIPQDPRVQEIIDEARRAANRLNREIARAERRRPAAKMAISAPVQALRSLSGWKTCRTCHPQQTSFWQQTGHARAWQSLEEKNQQHNPTCQKCHVTLPSYSLDPQLTRAILVRMDSELKNVGCEACHGPARRHGNTPDQFKPTLPGEATCRQCHQGDHDDNFVFADKIQRIRCPTTKNP</sequence>
<evidence type="ECO:0000256" key="1">
    <source>
        <dbReference type="SAM" id="Coils"/>
    </source>
</evidence>
<feature type="domain" description="Cytochrome c-552/4" evidence="2">
    <location>
        <begin position="303"/>
        <end position="376"/>
    </location>
</feature>
<evidence type="ECO:0000313" key="3">
    <source>
        <dbReference type="EMBL" id="BCO09828.1"/>
    </source>
</evidence>
<dbReference type="GO" id="GO:0030288">
    <property type="term" value="C:outer membrane-bounded periplasmic space"/>
    <property type="evidence" value="ECO:0007669"/>
    <property type="project" value="TreeGrafter"/>
</dbReference>